<dbReference type="EMBL" id="MFJZ01000010">
    <property type="protein sequence ID" value="OGG30651.1"/>
    <property type="molecule type" value="Genomic_DNA"/>
</dbReference>
<protein>
    <recommendedName>
        <fullName evidence="6">DUF5667 domain-containing protein</fullName>
    </recommendedName>
</protein>
<dbReference type="Proteomes" id="UP000176409">
    <property type="component" value="Unassembled WGS sequence"/>
</dbReference>
<reference evidence="4 5" key="1">
    <citation type="journal article" date="2016" name="Nat. Commun.">
        <title>Thousands of microbial genomes shed light on interconnected biogeochemical processes in an aquifer system.</title>
        <authorList>
            <person name="Anantharaman K."/>
            <person name="Brown C.T."/>
            <person name="Hug L.A."/>
            <person name="Sharon I."/>
            <person name="Castelle C.J."/>
            <person name="Probst A.J."/>
            <person name="Thomas B.C."/>
            <person name="Singh A."/>
            <person name="Wilkins M.J."/>
            <person name="Karaoz U."/>
            <person name="Brodie E.L."/>
            <person name="Williams K.H."/>
            <person name="Hubbard S.S."/>
            <person name="Banfield J.F."/>
        </authorList>
    </citation>
    <scope>NUCLEOTIDE SEQUENCE [LARGE SCALE GENOMIC DNA]</scope>
</reference>
<evidence type="ECO:0000313" key="4">
    <source>
        <dbReference type="EMBL" id="OGG30651.1"/>
    </source>
</evidence>
<feature type="compositionally biased region" description="Basic and acidic residues" evidence="2">
    <location>
        <begin position="43"/>
        <end position="55"/>
    </location>
</feature>
<name>A0A1F6B152_9BACT</name>
<sequence length="267" mass="28660">MTHQIAKRVGVIMTATTWALLLTCASPVFAETSSTQTPTVSTKKQEKQEQNTDRAKTKAVAEINRRITSLNGLIALIGAMKHLSESDKNALIADAQAQITNLASLKTKIQADTDPATLRTDRQSIFTQYRIYLLFLPKTRILAAADRMGEIVDLMTQTAAKLQTAIDAAKTAGKDVASLQAALTSAQAKIEDAKLAYTNAENAVKTLVPDGGDEGKAQSNKAALQNAHTMIKTGAQDLKTASQNFKTIREGLRSLGLKPTPKPTTTP</sequence>
<dbReference type="AlphaFoldDB" id="A0A1F6B152"/>
<evidence type="ECO:0000313" key="5">
    <source>
        <dbReference type="Proteomes" id="UP000176409"/>
    </source>
</evidence>
<feature type="compositionally biased region" description="Polar residues" evidence="2">
    <location>
        <begin position="33"/>
        <end position="42"/>
    </location>
</feature>
<feature type="coiled-coil region" evidence="1">
    <location>
        <begin position="176"/>
        <end position="203"/>
    </location>
</feature>
<feature type="region of interest" description="Disordered" evidence="2">
    <location>
        <begin position="33"/>
        <end position="55"/>
    </location>
</feature>
<evidence type="ECO:0000256" key="3">
    <source>
        <dbReference type="SAM" id="SignalP"/>
    </source>
</evidence>
<keyword evidence="1" id="KW-0175">Coiled coil</keyword>
<feature type="signal peptide" evidence="3">
    <location>
        <begin position="1"/>
        <end position="30"/>
    </location>
</feature>
<proteinExistence type="predicted"/>
<organism evidence="4 5">
    <name type="scientific">Candidatus Gottesmanbacteria bacterium RIFCSPLOWO2_01_FULL_49_10</name>
    <dbReference type="NCBI Taxonomy" id="1798396"/>
    <lineage>
        <taxon>Bacteria</taxon>
        <taxon>Candidatus Gottesmaniibacteriota</taxon>
    </lineage>
</organism>
<dbReference type="Gene3D" id="1.20.120.330">
    <property type="entry name" value="Nucleotidyltransferases domain 2"/>
    <property type="match status" value="1"/>
</dbReference>
<evidence type="ECO:0000256" key="2">
    <source>
        <dbReference type="SAM" id="MobiDB-lite"/>
    </source>
</evidence>
<evidence type="ECO:0008006" key="6">
    <source>
        <dbReference type="Google" id="ProtNLM"/>
    </source>
</evidence>
<comment type="caution">
    <text evidence="4">The sequence shown here is derived from an EMBL/GenBank/DDBJ whole genome shotgun (WGS) entry which is preliminary data.</text>
</comment>
<evidence type="ECO:0000256" key="1">
    <source>
        <dbReference type="SAM" id="Coils"/>
    </source>
</evidence>
<keyword evidence="3" id="KW-0732">Signal</keyword>
<gene>
    <name evidence="4" type="ORF">A2973_00085</name>
</gene>
<accession>A0A1F6B152</accession>
<feature type="chain" id="PRO_5009523042" description="DUF5667 domain-containing protein" evidence="3">
    <location>
        <begin position="31"/>
        <end position="267"/>
    </location>
</feature>
<dbReference type="STRING" id="1798396.A2973_00085"/>